<evidence type="ECO:0000313" key="3">
    <source>
        <dbReference type="Proteomes" id="UP000735302"/>
    </source>
</evidence>
<feature type="chain" id="PRO_5043539752" description="Secreted protein" evidence="1">
    <location>
        <begin position="21"/>
        <end position="86"/>
    </location>
</feature>
<reference evidence="2 3" key="1">
    <citation type="journal article" date="2021" name="Elife">
        <title>Chloroplast acquisition without the gene transfer in kleptoplastic sea slugs, Plakobranchus ocellatus.</title>
        <authorList>
            <person name="Maeda T."/>
            <person name="Takahashi S."/>
            <person name="Yoshida T."/>
            <person name="Shimamura S."/>
            <person name="Takaki Y."/>
            <person name="Nagai Y."/>
            <person name="Toyoda A."/>
            <person name="Suzuki Y."/>
            <person name="Arimoto A."/>
            <person name="Ishii H."/>
            <person name="Satoh N."/>
            <person name="Nishiyama T."/>
            <person name="Hasebe M."/>
            <person name="Maruyama T."/>
            <person name="Minagawa J."/>
            <person name="Obokata J."/>
            <person name="Shigenobu S."/>
        </authorList>
    </citation>
    <scope>NUCLEOTIDE SEQUENCE [LARGE SCALE GENOMIC DNA]</scope>
</reference>
<feature type="signal peptide" evidence="1">
    <location>
        <begin position="1"/>
        <end position="20"/>
    </location>
</feature>
<accession>A0AAV3YNI3</accession>
<protein>
    <recommendedName>
        <fullName evidence="4">Secreted protein</fullName>
    </recommendedName>
</protein>
<evidence type="ECO:0000256" key="1">
    <source>
        <dbReference type="SAM" id="SignalP"/>
    </source>
</evidence>
<proteinExistence type="predicted"/>
<dbReference type="Proteomes" id="UP000735302">
    <property type="component" value="Unassembled WGS sequence"/>
</dbReference>
<keyword evidence="1" id="KW-0732">Signal</keyword>
<dbReference type="AlphaFoldDB" id="A0AAV3YNI3"/>
<evidence type="ECO:0000313" key="2">
    <source>
        <dbReference type="EMBL" id="GFN84598.1"/>
    </source>
</evidence>
<dbReference type="EMBL" id="BLXT01001319">
    <property type="protein sequence ID" value="GFN84598.1"/>
    <property type="molecule type" value="Genomic_DNA"/>
</dbReference>
<sequence length="86" mass="9669">MLGLLISVSVTCTLIRLPCSQFPPVDQRFCTLFGILRNNLHFARPIPFKHRSIHPSTHPPGPAFGPSQTAEVGSGLCFYRFYRLKI</sequence>
<name>A0AAV3YNI3_9GAST</name>
<evidence type="ECO:0008006" key="4">
    <source>
        <dbReference type="Google" id="ProtNLM"/>
    </source>
</evidence>
<gene>
    <name evidence="2" type="ORF">PoB_001110400</name>
</gene>
<keyword evidence="3" id="KW-1185">Reference proteome</keyword>
<organism evidence="2 3">
    <name type="scientific">Plakobranchus ocellatus</name>
    <dbReference type="NCBI Taxonomy" id="259542"/>
    <lineage>
        <taxon>Eukaryota</taxon>
        <taxon>Metazoa</taxon>
        <taxon>Spiralia</taxon>
        <taxon>Lophotrochozoa</taxon>
        <taxon>Mollusca</taxon>
        <taxon>Gastropoda</taxon>
        <taxon>Heterobranchia</taxon>
        <taxon>Euthyneura</taxon>
        <taxon>Panpulmonata</taxon>
        <taxon>Sacoglossa</taxon>
        <taxon>Placobranchoidea</taxon>
        <taxon>Plakobranchidae</taxon>
        <taxon>Plakobranchus</taxon>
    </lineage>
</organism>
<comment type="caution">
    <text evidence="2">The sequence shown here is derived from an EMBL/GenBank/DDBJ whole genome shotgun (WGS) entry which is preliminary data.</text>
</comment>